<evidence type="ECO:0000313" key="8">
    <source>
        <dbReference type="Proteomes" id="UP000722336"/>
    </source>
</evidence>
<evidence type="ECO:0000256" key="1">
    <source>
        <dbReference type="ARBA" id="ARBA00001947"/>
    </source>
</evidence>
<dbReference type="EMBL" id="JAGSPA010000001">
    <property type="protein sequence ID" value="MBV7256125.1"/>
    <property type="molecule type" value="Genomic_DNA"/>
</dbReference>
<dbReference type="PANTHER" id="PTHR42978:SF2">
    <property type="entry name" value="102 KBASES UNSTABLE REGION: FROM 1 TO 119443"/>
    <property type="match status" value="1"/>
</dbReference>
<dbReference type="PANTHER" id="PTHR42978">
    <property type="entry name" value="QUORUM-QUENCHING LACTONASE YTNP-RELATED-RELATED"/>
    <property type="match status" value="1"/>
</dbReference>
<name>A0ABS6SD02_9SPHN</name>
<dbReference type="InterPro" id="IPR001279">
    <property type="entry name" value="Metallo-B-lactamas"/>
</dbReference>
<dbReference type="SMART" id="SM00849">
    <property type="entry name" value="Lactamase_B"/>
    <property type="match status" value="1"/>
</dbReference>
<accession>A0ABS6SD02</accession>
<keyword evidence="3" id="KW-0479">Metal-binding</keyword>
<keyword evidence="8" id="KW-1185">Reference proteome</keyword>
<organism evidence="7 8">
    <name type="scientific">Pacificimonas pallii</name>
    <dbReference type="NCBI Taxonomy" id="2827236"/>
    <lineage>
        <taxon>Bacteria</taxon>
        <taxon>Pseudomonadati</taxon>
        <taxon>Pseudomonadota</taxon>
        <taxon>Alphaproteobacteria</taxon>
        <taxon>Sphingomonadales</taxon>
        <taxon>Sphingosinicellaceae</taxon>
        <taxon>Pacificimonas</taxon>
    </lineage>
</organism>
<sequence length="282" mass="30772">MTRVGFRWLERGSTRHPEVITLSGGSVCAVDFPALVGVIKHPTRGFFLFDTGYDSAFEEATDPFPERFYRWTTPVELGADLEWQTWLKMHDIDETQIAGTIVSHFHGDHVAGMRHLAEKPIYCAKAGLIALRKPGRFGRVRQGLLGGLVPENVDASAHFFEDAPERPLPGAFAPFDSGRDILGDGSLLAVELPGHCAGHWGLALTTEAGQAVLLAADAVWSGKAIKERRPPPRITTALLGDTRSYRETLDLLHAASVNNGELAILPSHCAQNARAFRGDDET</sequence>
<dbReference type="RefSeq" id="WP_218444570.1">
    <property type="nucleotide sequence ID" value="NZ_JAGSPA010000001.1"/>
</dbReference>
<evidence type="ECO:0000256" key="5">
    <source>
        <dbReference type="ARBA" id="ARBA00022833"/>
    </source>
</evidence>
<comment type="caution">
    <text evidence="7">The sequence shown here is derived from an EMBL/GenBank/DDBJ whole genome shotgun (WGS) entry which is preliminary data.</text>
</comment>
<dbReference type="InterPro" id="IPR051013">
    <property type="entry name" value="MBL_superfamily_lactonases"/>
</dbReference>
<gene>
    <name evidence="7" type="ORF">KCG44_04935</name>
</gene>
<dbReference type="Pfam" id="PF00753">
    <property type="entry name" value="Lactamase_B"/>
    <property type="match status" value="1"/>
</dbReference>
<evidence type="ECO:0000256" key="3">
    <source>
        <dbReference type="ARBA" id="ARBA00022723"/>
    </source>
</evidence>
<dbReference type="CDD" id="cd07730">
    <property type="entry name" value="metallo-hydrolase-like_MBL-fold"/>
    <property type="match status" value="1"/>
</dbReference>
<evidence type="ECO:0000313" key="7">
    <source>
        <dbReference type="EMBL" id="MBV7256125.1"/>
    </source>
</evidence>
<evidence type="ECO:0000256" key="4">
    <source>
        <dbReference type="ARBA" id="ARBA00022801"/>
    </source>
</evidence>
<evidence type="ECO:0000259" key="6">
    <source>
        <dbReference type="SMART" id="SM00849"/>
    </source>
</evidence>
<dbReference type="Proteomes" id="UP000722336">
    <property type="component" value="Unassembled WGS sequence"/>
</dbReference>
<evidence type="ECO:0000256" key="2">
    <source>
        <dbReference type="ARBA" id="ARBA00007749"/>
    </source>
</evidence>
<comment type="similarity">
    <text evidence="2">Belongs to the metallo-beta-lactamase superfamily.</text>
</comment>
<reference evidence="7 8" key="1">
    <citation type="submission" date="2021-04" db="EMBL/GenBank/DDBJ databases">
        <authorList>
            <person name="Pira H."/>
            <person name="Risdian C."/>
            <person name="Wink J."/>
        </authorList>
    </citation>
    <scope>NUCLEOTIDE SEQUENCE [LARGE SCALE GENOMIC DNA]</scope>
    <source>
        <strain evidence="7 8">WHA3</strain>
    </source>
</reference>
<keyword evidence="4" id="KW-0378">Hydrolase</keyword>
<keyword evidence="5" id="KW-0862">Zinc</keyword>
<protein>
    <submittedName>
        <fullName evidence="7">MBL fold metallo-hydrolase</fullName>
    </submittedName>
</protein>
<feature type="domain" description="Metallo-beta-lactamase" evidence="6">
    <location>
        <begin position="33"/>
        <end position="268"/>
    </location>
</feature>
<comment type="cofactor">
    <cofactor evidence="1">
        <name>Zn(2+)</name>
        <dbReference type="ChEBI" id="CHEBI:29105"/>
    </cofactor>
</comment>
<proteinExistence type="inferred from homology"/>